<feature type="transmembrane region" description="Helical" evidence="1">
    <location>
        <begin position="43"/>
        <end position="63"/>
    </location>
</feature>
<reference evidence="3" key="1">
    <citation type="journal article" date="2019" name="Int. J. Syst. Evol. Microbiol.">
        <title>The Global Catalogue of Microorganisms (GCM) 10K type strain sequencing project: providing services to taxonomists for standard genome sequencing and annotation.</title>
        <authorList>
            <consortium name="The Broad Institute Genomics Platform"/>
            <consortium name="The Broad Institute Genome Sequencing Center for Infectious Disease"/>
            <person name="Wu L."/>
            <person name="Ma J."/>
        </authorList>
    </citation>
    <scope>NUCLEOTIDE SEQUENCE [LARGE SCALE GENOMIC DNA]</scope>
    <source>
        <strain evidence="3">JCM 17137</strain>
    </source>
</reference>
<keyword evidence="3" id="KW-1185">Reference proteome</keyword>
<dbReference type="Proteomes" id="UP001500908">
    <property type="component" value="Unassembled WGS sequence"/>
</dbReference>
<dbReference type="Pfam" id="PF10935">
    <property type="entry name" value="DUF2637"/>
    <property type="match status" value="1"/>
</dbReference>
<comment type="caution">
    <text evidence="2">The sequence shown here is derived from an EMBL/GenBank/DDBJ whole genome shotgun (WGS) entry which is preliminary data.</text>
</comment>
<organism evidence="2 3">
    <name type="scientific">Salinactinospora qingdaonensis</name>
    <dbReference type="NCBI Taxonomy" id="702744"/>
    <lineage>
        <taxon>Bacteria</taxon>
        <taxon>Bacillati</taxon>
        <taxon>Actinomycetota</taxon>
        <taxon>Actinomycetes</taxon>
        <taxon>Streptosporangiales</taxon>
        <taxon>Nocardiopsidaceae</taxon>
        <taxon>Salinactinospora</taxon>
    </lineage>
</organism>
<gene>
    <name evidence="2" type="ORF">GCM10022402_22850</name>
</gene>
<feature type="transmembrane region" description="Helical" evidence="1">
    <location>
        <begin position="75"/>
        <end position="100"/>
    </location>
</feature>
<evidence type="ECO:0000313" key="2">
    <source>
        <dbReference type="EMBL" id="GAA3742589.1"/>
    </source>
</evidence>
<name>A0ABP7FRM4_9ACTN</name>
<dbReference type="RefSeq" id="WP_344970681.1">
    <property type="nucleotide sequence ID" value="NZ_BAABDD010000008.1"/>
</dbReference>
<dbReference type="InterPro" id="IPR021235">
    <property type="entry name" value="DUF2637"/>
</dbReference>
<keyword evidence="1" id="KW-0472">Membrane</keyword>
<accession>A0ABP7FRM4</accession>
<proteinExistence type="predicted"/>
<keyword evidence="1" id="KW-0812">Transmembrane</keyword>
<sequence>MGSFRWSRWTTVAAVFMWAVIAAGVSYSPMFELALRHGEPQRRAALFPLSVDGMIVASSMALLSEARKGKRGGLLPWSLLVLGSVASLAANVAGVFSVRWCLDRCAISAASTGALCLRTSLLCRVLLLWGIRRGAVSWWGGG</sequence>
<evidence type="ECO:0000313" key="3">
    <source>
        <dbReference type="Proteomes" id="UP001500908"/>
    </source>
</evidence>
<keyword evidence="1" id="KW-1133">Transmembrane helix</keyword>
<evidence type="ECO:0000256" key="1">
    <source>
        <dbReference type="SAM" id="Phobius"/>
    </source>
</evidence>
<dbReference type="EMBL" id="BAABDD010000008">
    <property type="protein sequence ID" value="GAA3742589.1"/>
    <property type="molecule type" value="Genomic_DNA"/>
</dbReference>
<protein>
    <submittedName>
        <fullName evidence="2">Uncharacterized protein</fullName>
    </submittedName>
</protein>
<feature type="transmembrane region" description="Helical" evidence="1">
    <location>
        <begin position="106"/>
        <end position="129"/>
    </location>
</feature>
<feature type="transmembrane region" description="Helical" evidence="1">
    <location>
        <begin position="12"/>
        <end position="31"/>
    </location>
</feature>